<dbReference type="Gene3D" id="1.10.8.1080">
    <property type="match status" value="1"/>
</dbReference>
<comment type="caution">
    <text evidence="5">The sequence shown here is derived from an EMBL/GenBank/DDBJ whole genome shotgun (WGS) entry which is preliminary data.</text>
</comment>
<dbReference type="PANTHER" id="PTHR10088:SF4">
    <property type="entry name" value="GLUCOKINASE REGULATORY PROTEIN"/>
    <property type="match status" value="1"/>
</dbReference>
<reference evidence="5 6" key="1">
    <citation type="submission" date="2023-07" db="EMBL/GenBank/DDBJ databases">
        <title>Sequencing the genomes of 1000 actinobacteria strains.</title>
        <authorList>
            <person name="Klenk H.-P."/>
        </authorList>
    </citation>
    <scope>NUCLEOTIDE SEQUENCE [LARGE SCALE GENOMIC DNA]</scope>
    <source>
        <strain evidence="5 6">DSM 14555</strain>
    </source>
</reference>
<comment type="function">
    <text evidence="3">Specifically catalyzes the cleavage of the D-lactyl ether substituent of MurNAc 6-phosphate, producing GlcNAc 6-phosphate and D-lactate.</text>
</comment>
<keyword evidence="1 3" id="KW-0456">Lyase</keyword>
<accession>A0ABU1J9S1</accession>
<dbReference type="InterPro" id="IPR046348">
    <property type="entry name" value="SIS_dom_sf"/>
</dbReference>
<comment type="miscellaneous">
    <text evidence="3">A lyase-type mechanism (elimination/hydration) is suggested for the cleavage of the lactyl ether bond of MurNAc 6-phosphate, with the formation of an alpha,beta-unsaturated aldehyde intermediate with (E)-stereochemistry, followed by the syn addition of water to give product.</text>
</comment>
<protein>
    <recommendedName>
        <fullName evidence="3">N-acetylmuramic acid 6-phosphate etherase</fullName>
        <shortName evidence="3">MurNAc-6-P etherase</shortName>
        <ecNumber evidence="3">4.2.1.126</ecNumber>
    </recommendedName>
    <alternativeName>
        <fullName evidence="3">N-acetylmuramic acid 6-phosphate hydrolase</fullName>
    </alternativeName>
    <alternativeName>
        <fullName evidence="3">N-acetylmuramic acid 6-phosphate lyase</fullName>
    </alternativeName>
</protein>
<evidence type="ECO:0000313" key="6">
    <source>
        <dbReference type="Proteomes" id="UP001185069"/>
    </source>
</evidence>
<evidence type="ECO:0000313" key="5">
    <source>
        <dbReference type="EMBL" id="MDR6269167.1"/>
    </source>
</evidence>
<keyword evidence="6" id="KW-1185">Reference proteome</keyword>
<name>A0ABU1J9S1_9MICC</name>
<dbReference type="PANTHER" id="PTHR10088">
    <property type="entry name" value="GLUCOKINASE REGULATORY PROTEIN"/>
    <property type="match status" value="1"/>
</dbReference>
<dbReference type="NCBIfam" id="NF003915">
    <property type="entry name" value="PRK05441.1"/>
    <property type="match status" value="1"/>
</dbReference>
<dbReference type="InterPro" id="IPR001347">
    <property type="entry name" value="SIS_dom"/>
</dbReference>
<dbReference type="SUPFAM" id="SSF53697">
    <property type="entry name" value="SIS domain"/>
    <property type="match status" value="1"/>
</dbReference>
<dbReference type="InterPro" id="IPR040190">
    <property type="entry name" value="MURQ/GCKR"/>
</dbReference>
<sequence>MKPSDQAAELRTELGALSTEQSHPELTDLDGMGTLDLVQAMNREDQKVPAAIAVALPRITAAIDEIAARMAQGGRLVYVGAGTPGRIGVLDASECPPTFGTDPGLVRGLLAGGEPALRNAVENAEDDAEAGRADLAALGLQPTDSVVGISASGRTPYVLAAIAQAAEAGAFTVGFACNPDSPLGAAAELALEVELGPEFLAGSTRLKAGTAQKLVLNMISTIVMVRLGKTYRNLMVDFQASNAKLRARSERTVMLATDAPAETAQAALQAAQGSVKTAILMVLAGVDAAQADGLLSRHHGRLQAALLDS</sequence>
<evidence type="ECO:0000259" key="4">
    <source>
        <dbReference type="PROSITE" id="PS51464"/>
    </source>
</evidence>
<gene>
    <name evidence="3" type="primary">murQ</name>
    <name evidence="5" type="ORF">JOE69_001405</name>
</gene>
<feature type="active site" description="Proton donor" evidence="3">
    <location>
        <position position="94"/>
    </location>
</feature>
<organism evidence="5 6">
    <name type="scientific">Arthrobacter russicus</name>
    <dbReference type="NCBI Taxonomy" id="172040"/>
    <lineage>
        <taxon>Bacteria</taxon>
        <taxon>Bacillati</taxon>
        <taxon>Actinomycetota</taxon>
        <taxon>Actinomycetes</taxon>
        <taxon>Micrococcales</taxon>
        <taxon>Micrococcaceae</taxon>
        <taxon>Arthrobacter</taxon>
    </lineage>
</organism>
<feature type="domain" description="SIS" evidence="4">
    <location>
        <begin position="66"/>
        <end position="229"/>
    </location>
</feature>
<comment type="subunit">
    <text evidence="3">Homodimer.</text>
</comment>
<dbReference type="Gene3D" id="3.40.50.10490">
    <property type="entry name" value="Glucose-6-phosphate isomerase like protein, domain 1"/>
    <property type="match status" value="1"/>
</dbReference>
<dbReference type="NCBIfam" id="NF009222">
    <property type="entry name" value="PRK12570.1"/>
    <property type="match status" value="1"/>
</dbReference>
<evidence type="ECO:0000256" key="2">
    <source>
        <dbReference type="ARBA" id="ARBA00023277"/>
    </source>
</evidence>
<dbReference type="RefSeq" id="WP_309797270.1">
    <property type="nucleotide sequence ID" value="NZ_BAAAHY010000001.1"/>
</dbReference>
<dbReference type="InterPro" id="IPR005488">
    <property type="entry name" value="Etherase_MurQ"/>
</dbReference>
<proteinExistence type="inferred from homology"/>
<dbReference type="PROSITE" id="PS51464">
    <property type="entry name" value="SIS"/>
    <property type="match status" value="1"/>
</dbReference>
<dbReference type="EC" id="4.2.1.126" evidence="3"/>
<keyword evidence="2 3" id="KW-0119">Carbohydrate metabolism</keyword>
<dbReference type="NCBIfam" id="TIGR00274">
    <property type="entry name" value="N-acetylmuramic acid 6-phosphate etherase"/>
    <property type="match status" value="1"/>
</dbReference>
<dbReference type="Pfam" id="PF22645">
    <property type="entry name" value="GKRP_SIS_N"/>
    <property type="match status" value="1"/>
</dbReference>
<feature type="active site" evidence="3">
    <location>
        <position position="125"/>
    </location>
</feature>
<comment type="catalytic activity">
    <reaction evidence="3">
        <text>N-acetyl-D-muramate 6-phosphate + H2O = N-acetyl-D-glucosamine 6-phosphate + (R)-lactate</text>
        <dbReference type="Rhea" id="RHEA:26410"/>
        <dbReference type="ChEBI" id="CHEBI:15377"/>
        <dbReference type="ChEBI" id="CHEBI:16004"/>
        <dbReference type="ChEBI" id="CHEBI:57513"/>
        <dbReference type="ChEBI" id="CHEBI:58722"/>
        <dbReference type="EC" id="4.2.1.126"/>
    </reaction>
</comment>
<dbReference type="PROSITE" id="PS01272">
    <property type="entry name" value="GCKR"/>
    <property type="match status" value="1"/>
</dbReference>
<comment type="pathway">
    <text evidence="3">Amino-sugar metabolism; N-acetylmuramate degradation.</text>
</comment>
<comment type="similarity">
    <text evidence="3">Belongs to the GCKR-like family. MurNAc-6-P etherase subfamily.</text>
</comment>
<dbReference type="CDD" id="cd05007">
    <property type="entry name" value="SIS_Etherase"/>
    <property type="match status" value="1"/>
</dbReference>
<dbReference type="EMBL" id="JAVDQF010000001">
    <property type="protein sequence ID" value="MDR6269167.1"/>
    <property type="molecule type" value="Genomic_DNA"/>
</dbReference>
<evidence type="ECO:0000256" key="1">
    <source>
        <dbReference type="ARBA" id="ARBA00023239"/>
    </source>
</evidence>
<dbReference type="Proteomes" id="UP001185069">
    <property type="component" value="Unassembled WGS sequence"/>
</dbReference>
<dbReference type="HAMAP" id="MF_00068">
    <property type="entry name" value="MurQ"/>
    <property type="match status" value="1"/>
</dbReference>
<dbReference type="GO" id="GO:0016829">
    <property type="term" value="F:lyase activity"/>
    <property type="evidence" value="ECO:0007669"/>
    <property type="project" value="UniProtKB-KW"/>
</dbReference>
<evidence type="ECO:0000256" key="3">
    <source>
        <dbReference type="HAMAP-Rule" id="MF_00068"/>
    </source>
</evidence>
<dbReference type="InterPro" id="IPR005486">
    <property type="entry name" value="Glucokinase_regulatory_CS"/>
</dbReference>